<dbReference type="AlphaFoldDB" id="A0A5N4AVK4"/>
<dbReference type="InterPro" id="IPR008996">
    <property type="entry name" value="IL1/FGF"/>
</dbReference>
<evidence type="ECO:0000256" key="1">
    <source>
        <dbReference type="ARBA" id="ARBA00007936"/>
    </source>
</evidence>
<evidence type="ECO:0000256" key="2">
    <source>
        <dbReference type="SAM" id="MobiDB-lite"/>
    </source>
</evidence>
<dbReference type="InterPro" id="IPR002209">
    <property type="entry name" value="Fibroblast_GF_fam"/>
</dbReference>
<proteinExistence type="inferred from homology"/>
<dbReference type="Proteomes" id="UP000327044">
    <property type="component" value="Unassembled WGS sequence"/>
</dbReference>
<evidence type="ECO:0000313" key="4">
    <source>
        <dbReference type="Proteomes" id="UP000327044"/>
    </source>
</evidence>
<dbReference type="Pfam" id="PF00167">
    <property type="entry name" value="FGF"/>
    <property type="match status" value="1"/>
</dbReference>
<accession>A0A5N4AVK4</accession>
<feature type="compositionally biased region" description="Low complexity" evidence="2">
    <location>
        <begin position="104"/>
        <end position="121"/>
    </location>
</feature>
<protein>
    <recommendedName>
        <fullName evidence="5">FGF</fullName>
    </recommendedName>
</protein>
<feature type="region of interest" description="Disordered" evidence="2">
    <location>
        <begin position="89"/>
        <end position="169"/>
    </location>
</feature>
<feature type="region of interest" description="Disordered" evidence="2">
    <location>
        <begin position="234"/>
        <end position="266"/>
    </location>
</feature>
<dbReference type="InParanoid" id="A0A5N4AVK4"/>
<comment type="similarity">
    <text evidence="1">Belongs to the heparin-binding growth factors family.</text>
</comment>
<keyword evidence="4" id="KW-1185">Reference proteome</keyword>
<dbReference type="GO" id="GO:0008083">
    <property type="term" value="F:growth factor activity"/>
    <property type="evidence" value="ECO:0007669"/>
    <property type="project" value="InterPro"/>
</dbReference>
<reference evidence="3 4" key="1">
    <citation type="journal article" date="2018" name="Elife">
        <title>Firefly genomes illuminate parallel origins of bioluminescence in beetles.</title>
        <authorList>
            <person name="Fallon T.R."/>
            <person name="Lower S.E."/>
            <person name="Chang C.H."/>
            <person name="Bessho-Uehara M."/>
            <person name="Martin G.J."/>
            <person name="Bewick A.J."/>
            <person name="Behringer M."/>
            <person name="Debat H.J."/>
            <person name="Wong I."/>
            <person name="Day J.C."/>
            <person name="Suvorov A."/>
            <person name="Silva C.J."/>
            <person name="Stanger-Hall K.F."/>
            <person name="Hall D.W."/>
            <person name="Schmitz R.J."/>
            <person name="Nelson D.R."/>
            <person name="Lewis S.M."/>
            <person name="Shigenobu S."/>
            <person name="Bybee S.M."/>
            <person name="Larracuente A.M."/>
            <person name="Oba Y."/>
            <person name="Weng J.K."/>
        </authorList>
    </citation>
    <scope>NUCLEOTIDE SEQUENCE [LARGE SCALE GENOMIC DNA]</scope>
    <source>
        <strain evidence="3">1611_PpyrPB1</strain>
        <tissue evidence="3">Whole body</tissue>
    </source>
</reference>
<dbReference type="Gene3D" id="2.80.10.50">
    <property type="match status" value="1"/>
</dbReference>
<evidence type="ECO:0008006" key="5">
    <source>
        <dbReference type="Google" id="ProtNLM"/>
    </source>
</evidence>
<dbReference type="EMBL" id="VVIM01000003">
    <property type="protein sequence ID" value="KAB0801356.1"/>
    <property type="molecule type" value="Genomic_DNA"/>
</dbReference>
<feature type="compositionally biased region" description="Basic residues" evidence="2">
    <location>
        <begin position="124"/>
        <end position="136"/>
    </location>
</feature>
<dbReference type="SUPFAM" id="SSF50353">
    <property type="entry name" value="Cytokine"/>
    <property type="match status" value="1"/>
</dbReference>
<comment type="caution">
    <text evidence="3">The sequence shown here is derived from an EMBL/GenBank/DDBJ whole genome shotgun (WGS) entry which is preliminary data.</text>
</comment>
<organism evidence="3 4">
    <name type="scientific">Photinus pyralis</name>
    <name type="common">Common eastern firefly</name>
    <name type="synonym">Lampyris pyralis</name>
    <dbReference type="NCBI Taxonomy" id="7054"/>
    <lineage>
        <taxon>Eukaryota</taxon>
        <taxon>Metazoa</taxon>
        <taxon>Ecdysozoa</taxon>
        <taxon>Arthropoda</taxon>
        <taxon>Hexapoda</taxon>
        <taxon>Insecta</taxon>
        <taxon>Pterygota</taxon>
        <taxon>Neoptera</taxon>
        <taxon>Endopterygota</taxon>
        <taxon>Coleoptera</taxon>
        <taxon>Polyphaga</taxon>
        <taxon>Elateriformia</taxon>
        <taxon>Elateroidea</taxon>
        <taxon>Lampyridae</taxon>
        <taxon>Lampyrinae</taxon>
        <taxon>Photinus</taxon>
    </lineage>
</organism>
<feature type="compositionally biased region" description="Basic residues" evidence="2">
    <location>
        <begin position="149"/>
        <end position="161"/>
    </location>
</feature>
<sequence length="266" mass="30651">MLLSNMSNRISSTLLKEFGDECVFNEMMEQHHYNTYSSTKYSNDKRTLYLALNRKGQPRKVMLRANQQLGRLSSYTRVLTRAVSPESAEEFHPLRHHSHSCTVSPSIPAASSPAADSQTDSPRCRKKKKRKKKKRKCLEGEAESELCQKRPHTPHNNRKTQVRLNNNDSNKKCEFEDSDECQRVEVTNKKRHNNKLGDKLTLHGTKKRKKIPKNVKNKKARVITTTEALVTDEVPSDEDYTMETTTAWDFEDSTTMPDEFSTPHPD</sequence>
<name>A0A5N4AVK4_PHOPY</name>
<evidence type="ECO:0000313" key="3">
    <source>
        <dbReference type="EMBL" id="KAB0801356.1"/>
    </source>
</evidence>
<gene>
    <name evidence="3" type="ORF">PPYR_05710</name>
</gene>